<dbReference type="SUPFAM" id="SSF56112">
    <property type="entry name" value="Protein kinase-like (PK-like)"/>
    <property type="match status" value="1"/>
</dbReference>
<dbReference type="Gene3D" id="1.10.510.10">
    <property type="entry name" value="Transferase(Phosphotransferase) domain 1"/>
    <property type="match status" value="1"/>
</dbReference>
<dbReference type="InterPro" id="IPR000719">
    <property type="entry name" value="Prot_kinase_dom"/>
</dbReference>
<comment type="similarity">
    <text evidence="1">Belongs to the sel-1 family.</text>
</comment>
<keyword evidence="4" id="KW-1185">Reference proteome</keyword>
<dbReference type="Pfam" id="PF08238">
    <property type="entry name" value="Sel1"/>
    <property type="match status" value="12"/>
</dbReference>
<gene>
    <name evidence="3" type="ORF">M9Y10_042593</name>
</gene>
<comment type="caution">
    <text evidence="3">The sequence shown here is derived from an EMBL/GenBank/DDBJ whole genome shotgun (WGS) entry which is preliminary data.</text>
</comment>
<evidence type="ECO:0000313" key="4">
    <source>
        <dbReference type="Proteomes" id="UP001470230"/>
    </source>
</evidence>
<name>A0ABR2JXM0_9EUKA</name>
<dbReference type="PANTHER" id="PTHR11102:SF160">
    <property type="entry name" value="ERAD-ASSOCIATED E3 UBIQUITIN-PROTEIN LIGASE COMPONENT HRD3"/>
    <property type="match status" value="1"/>
</dbReference>
<accession>A0ABR2JXM0</accession>
<dbReference type="InterPro" id="IPR006597">
    <property type="entry name" value="Sel1-like"/>
</dbReference>
<protein>
    <recommendedName>
        <fullName evidence="2">Protein kinase domain-containing protein</fullName>
    </recommendedName>
</protein>
<dbReference type="EMBL" id="JAPFFF010000008">
    <property type="protein sequence ID" value="KAK8883501.1"/>
    <property type="molecule type" value="Genomic_DNA"/>
</dbReference>
<feature type="domain" description="Protein kinase" evidence="2">
    <location>
        <begin position="166"/>
        <end position="413"/>
    </location>
</feature>
<reference evidence="3 4" key="1">
    <citation type="submission" date="2024-04" db="EMBL/GenBank/DDBJ databases">
        <title>Tritrichomonas musculus Genome.</title>
        <authorList>
            <person name="Alves-Ferreira E."/>
            <person name="Grigg M."/>
            <person name="Lorenzi H."/>
            <person name="Galac M."/>
        </authorList>
    </citation>
    <scope>NUCLEOTIDE SEQUENCE [LARGE SCALE GENOMIC DNA]</scope>
    <source>
        <strain evidence="3 4">EAF2021</strain>
    </source>
</reference>
<dbReference type="SMART" id="SM00220">
    <property type="entry name" value="S_TKc"/>
    <property type="match status" value="1"/>
</dbReference>
<dbReference type="SUPFAM" id="SSF81901">
    <property type="entry name" value="HCP-like"/>
    <property type="match status" value="3"/>
</dbReference>
<dbReference type="InterPro" id="IPR008271">
    <property type="entry name" value="Ser/Thr_kinase_AS"/>
</dbReference>
<dbReference type="PANTHER" id="PTHR11102">
    <property type="entry name" value="SEL-1-LIKE PROTEIN"/>
    <property type="match status" value="1"/>
</dbReference>
<evidence type="ECO:0000259" key="2">
    <source>
        <dbReference type="PROSITE" id="PS50011"/>
    </source>
</evidence>
<dbReference type="Proteomes" id="UP001470230">
    <property type="component" value="Unassembled WGS sequence"/>
</dbReference>
<dbReference type="InterPro" id="IPR050767">
    <property type="entry name" value="Sel1_AlgK"/>
</dbReference>
<evidence type="ECO:0000313" key="3">
    <source>
        <dbReference type="EMBL" id="KAK8883501.1"/>
    </source>
</evidence>
<dbReference type="InterPro" id="IPR011990">
    <property type="entry name" value="TPR-like_helical_dom_sf"/>
</dbReference>
<dbReference type="CDD" id="cd00180">
    <property type="entry name" value="PKc"/>
    <property type="match status" value="1"/>
</dbReference>
<dbReference type="Pfam" id="PF00069">
    <property type="entry name" value="Pkinase"/>
    <property type="match status" value="1"/>
</dbReference>
<dbReference type="Gene3D" id="1.25.40.10">
    <property type="entry name" value="Tetratricopeptide repeat domain"/>
    <property type="match status" value="2"/>
</dbReference>
<evidence type="ECO:0000256" key="1">
    <source>
        <dbReference type="ARBA" id="ARBA00038101"/>
    </source>
</evidence>
<proteinExistence type="inferred from homology"/>
<sequence>MSKNDFDMIDEIKEMILSHIKNKDFYQIIKGFDFLLPNTKKDFEDINHRINKIKIISMNTCTISHKRYVILCFDETVLFIIDEQLCLIKKYFYNNKDSFIYLMNQSSIRIFKDMIEDKDIYIETKKKFLDEIKDFLNLFENSKENEALMPICRSISAYLIQKSYCISKINRIANSSFLFKLNSKENEVDPNDFVQLPVFGHGSSQVKLIYHIKNQKLYAMKTFLDNHLFDREHENYLNVHHPFLLQYFGWTIVDSYKCLIFEFIDSLPLTKLEDKKDLIKNIFQMMLTIEYLHHKNYIYRDLKPNNFLLDQYQTFVLIDYDRMIVNEDKNKDENTTRNLSQYAANEINDGSLYSFPVDIYSLGKTIEYLIDEKNLKFLNHDLFQNELINLCNQCTKKDPKERPNISDLLDDFYSNIFSKVFENVPEIEHIKKMRKTKKNKYFKYIVFISEVNHVYSLMKLGRLFEKGKYVDQDITKMIKYFTLAADQNDDDAQYFLGAIYMKGEYVDQDMEKAVYFTTLAAGQNNELAQFNLGLIYLDSGSTKQNINKSLFYFDLAAKQNHLKALFFLGVIYYEGKYILQDIIKAFYYFQLGAKQNDPYSQFYVGKILIEGKSIEQDIKQGIKFLTLSADANNSAAQQYLAEIYSNEKYIEPNNDKFIHFLKLAADNDKSSAQNCFGMILIEGEMIKKDIKKGIHYLTNAADQDFPEAQYFIGSCYLNGKYVQQDIEKGIKYLSGAANQGHLQAQIELSSFYRKSKYDNIQGRIYYLRQAASQNHSPSQFEHGYLLVYSPNIRNIEEGMKYLLLAAEQNNNNALHHLGLIYFENTLIPKDINKAFHYLSIAANNNDIESMNLLGIIFCENNDLNKASYYFHQAAKSNLAVAN</sequence>
<dbReference type="SMART" id="SM00671">
    <property type="entry name" value="SEL1"/>
    <property type="match status" value="12"/>
</dbReference>
<dbReference type="InterPro" id="IPR011009">
    <property type="entry name" value="Kinase-like_dom_sf"/>
</dbReference>
<dbReference type="PROSITE" id="PS50011">
    <property type="entry name" value="PROTEIN_KINASE_DOM"/>
    <property type="match status" value="1"/>
</dbReference>
<organism evidence="3 4">
    <name type="scientific">Tritrichomonas musculus</name>
    <dbReference type="NCBI Taxonomy" id="1915356"/>
    <lineage>
        <taxon>Eukaryota</taxon>
        <taxon>Metamonada</taxon>
        <taxon>Parabasalia</taxon>
        <taxon>Tritrichomonadida</taxon>
        <taxon>Tritrichomonadidae</taxon>
        <taxon>Tritrichomonas</taxon>
    </lineage>
</organism>
<dbReference type="PROSITE" id="PS00108">
    <property type="entry name" value="PROTEIN_KINASE_ST"/>
    <property type="match status" value="1"/>
</dbReference>